<proteinExistence type="predicted"/>
<organism evidence="1 2">
    <name type="scientific">Halopseudomonas salegens</name>
    <dbReference type="NCBI Taxonomy" id="1434072"/>
    <lineage>
        <taxon>Bacteria</taxon>
        <taxon>Pseudomonadati</taxon>
        <taxon>Pseudomonadota</taxon>
        <taxon>Gammaproteobacteria</taxon>
        <taxon>Pseudomonadales</taxon>
        <taxon>Pseudomonadaceae</taxon>
        <taxon>Halopseudomonas</taxon>
    </lineage>
</organism>
<dbReference type="OrthoDB" id="6368187at2"/>
<dbReference type="Proteomes" id="UP000243924">
    <property type="component" value="Chromosome I"/>
</dbReference>
<evidence type="ECO:0000313" key="1">
    <source>
        <dbReference type="EMBL" id="SDU15963.1"/>
    </source>
</evidence>
<dbReference type="RefSeq" id="WP_092386706.1">
    <property type="nucleotide sequence ID" value="NZ_LT629787.1"/>
</dbReference>
<sequence>MDFNDRQYATAVINFFWGAGTTTPEGVNEAAVLATYEALEQANVCSDSMDLVPRPAFGRVNIKYALKQLAGIGKRIMQGDDNIYNSCRAVVGVRYKSKIVMALAGV</sequence>
<evidence type="ECO:0000313" key="2">
    <source>
        <dbReference type="Proteomes" id="UP000243924"/>
    </source>
</evidence>
<protein>
    <submittedName>
        <fullName evidence="1">Uncharacterized protein</fullName>
    </submittedName>
</protein>
<keyword evidence="2" id="KW-1185">Reference proteome</keyword>
<reference evidence="2" key="1">
    <citation type="submission" date="2016-10" db="EMBL/GenBank/DDBJ databases">
        <authorList>
            <person name="Varghese N."/>
            <person name="Submissions S."/>
        </authorList>
    </citation>
    <scope>NUCLEOTIDE SEQUENCE [LARGE SCALE GENOMIC DNA]</scope>
    <source>
        <strain evidence="2">CECT 8338</strain>
    </source>
</reference>
<gene>
    <name evidence="1" type="ORF">SAMN05216210_2122</name>
</gene>
<dbReference type="STRING" id="1434072.SAMN05216210_2122"/>
<dbReference type="AlphaFoldDB" id="A0A1H2G8M2"/>
<accession>A0A1H2G8M2</accession>
<name>A0A1H2G8M2_9GAMM</name>
<dbReference type="EMBL" id="LT629787">
    <property type="protein sequence ID" value="SDU15963.1"/>
    <property type="molecule type" value="Genomic_DNA"/>
</dbReference>